<evidence type="ECO:0000313" key="8">
    <source>
        <dbReference type="Proteomes" id="UP000297703"/>
    </source>
</evidence>
<dbReference type="InterPro" id="IPR036645">
    <property type="entry name" value="Elafin-like_sf"/>
</dbReference>
<dbReference type="SUPFAM" id="SSF57256">
    <property type="entry name" value="Elafin-like"/>
    <property type="match status" value="2"/>
</dbReference>
<keyword evidence="8" id="KW-1185">Reference proteome</keyword>
<evidence type="ECO:0000256" key="1">
    <source>
        <dbReference type="ARBA" id="ARBA00004613"/>
    </source>
</evidence>
<dbReference type="Gene3D" id="4.10.75.10">
    <property type="entry name" value="Elafin-like"/>
    <property type="match status" value="2"/>
</dbReference>
<dbReference type="PANTHER" id="PTHR19441:SF34">
    <property type="entry name" value="WAP FOUR-DISULFIDE CORE DOMAIN PROTEIN 2"/>
    <property type="match status" value="1"/>
</dbReference>
<gene>
    <name evidence="7" type="ORF">DR999_PMT15490</name>
</gene>
<keyword evidence="3" id="KW-0732">Signal</keyword>
<keyword evidence="2" id="KW-0964">Secreted</keyword>
<comment type="subcellular location">
    <subcellularLocation>
        <location evidence="1">Secreted</location>
    </subcellularLocation>
</comment>
<reference evidence="7 8" key="2">
    <citation type="submission" date="2019-04" db="EMBL/GenBank/DDBJ databases">
        <title>The genome sequence of big-headed turtle.</title>
        <authorList>
            <person name="Gong S."/>
        </authorList>
    </citation>
    <scope>NUCLEOTIDE SEQUENCE [LARGE SCALE GENOMIC DNA]</scope>
    <source>
        <strain evidence="7">DO16091913</strain>
        <tissue evidence="7">Muscle</tissue>
    </source>
</reference>
<comment type="caution">
    <text evidence="7">The sequence shown here is derived from an EMBL/GenBank/DDBJ whole genome shotgun (WGS) entry which is preliminary data.</text>
</comment>
<dbReference type="AlphaFoldDB" id="A0A4D9E591"/>
<keyword evidence="4" id="KW-0677">Repeat</keyword>
<evidence type="ECO:0000256" key="2">
    <source>
        <dbReference type="ARBA" id="ARBA00022525"/>
    </source>
</evidence>
<dbReference type="Proteomes" id="UP000297703">
    <property type="component" value="Unassembled WGS sequence"/>
</dbReference>
<evidence type="ECO:0000259" key="6">
    <source>
        <dbReference type="PROSITE" id="PS51390"/>
    </source>
</evidence>
<evidence type="ECO:0000256" key="5">
    <source>
        <dbReference type="ARBA" id="ARBA00023157"/>
    </source>
</evidence>
<dbReference type="STRING" id="55544.A0A4D9E591"/>
<reference evidence="7 8" key="1">
    <citation type="submission" date="2019-04" db="EMBL/GenBank/DDBJ databases">
        <title>Draft genome of the big-headed turtle Platysternon megacephalum.</title>
        <authorList>
            <person name="Gong S."/>
        </authorList>
    </citation>
    <scope>NUCLEOTIDE SEQUENCE [LARGE SCALE GENOMIC DNA]</scope>
    <source>
        <strain evidence="7">DO16091913</strain>
        <tissue evidence="7">Muscle</tissue>
    </source>
</reference>
<feature type="domain" description="WAP" evidence="6">
    <location>
        <begin position="111"/>
        <end position="159"/>
    </location>
</feature>
<dbReference type="CDD" id="cd00199">
    <property type="entry name" value="WAP"/>
    <property type="match status" value="1"/>
</dbReference>
<dbReference type="Pfam" id="PF00095">
    <property type="entry name" value="WAP"/>
    <property type="match status" value="2"/>
</dbReference>
<dbReference type="PROSITE" id="PS51390">
    <property type="entry name" value="WAP"/>
    <property type="match status" value="2"/>
</dbReference>
<evidence type="ECO:0000256" key="3">
    <source>
        <dbReference type="ARBA" id="ARBA00022729"/>
    </source>
</evidence>
<name>A0A4D9E591_9SAUR</name>
<dbReference type="OrthoDB" id="6060011at2759"/>
<dbReference type="PANTHER" id="PTHR19441">
    <property type="entry name" value="WHEY ACDIC PROTEIN WAP"/>
    <property type="match status" value="1"/>
</dbReference>
<protein>
    <submittedName>
        <fullName evidence="7">Waprin-Phi1</fullName>
    </submittedName>
</protein>
<feature type="domain" description="WAP" evidence="6">
    <location>
        <begin position="64"/>
        <end position="110"/>
    </location>
</feature>
<dbReference type="GO" id="GO:0045087">
    <property type="term" value="P:innate immune response"/>
    <property type="evidence" value="ECO:0007669"/>
    <property type="project" value="TreeGrafter"/>
</dbReference>
<proteinExistence type="predicted"/>
<accession>A0A4D9E591</accession>
<keyword evidence="5" id="KW-1015">Disulfide bond</keyword>
<dbReference type="GO" id="GO:0005615">
    <property type="term" value="C:extracellular space"/>
    <property type="evidence" value="ECO:0007669"/>
    <property type="project" value="TreeGrafter"/>
</dbReference>
<dbReference type="InterPro" id="IPR050514">
    <property type="entry name" value="WAP_four-disulfide_core"/>
</dbReference>
<evidence type="ECO:0000313" key="7">
    <source>
        <dbReference type="EMBL" id="TFK02213.1"/>
    </source>
</evidence>
<sequence>MHGHHFRASACFSFTSRTRVCSKLEKPESHQRSSLARLLSDNSTSHWKPKLEVYIIKASCHWLLWEKEGVCPDTAVEAANCTEQCQADSDCEENLKCCQMGCGWSCQIPNVKPGSCPVVQGGIPLLGLCKNQCTMDSHCPGTMKCCINGCRRQACLLALPITRQRGSGALKCLSLCTRLPVPQHGAVLLSSSLPRALTDQHIQTPGSP</sequence>
<dbReference type="FunFam" id="4.10.75.10:FF:000001">
    <property type="entry name" value="Anosmin 1"/>
    <property type="match status" value="2"/>
</dbReference>
<dbReference type="PRINTS" id="PR00003">
    <property type="entry name" value="4DISULPHCORE"/>
</dbReference>
<dbReference type="GO" id="GO:0004867">
    <property type="term" value="F:serine-type endopeptidase inhibitor activity"/>
    <property type="evidence" value="ECO:0007669"/>
    <property type="project" value="TreeGrafter"/>
</dbReference>
<dbReference type="SMART" id="SM00217">
    <property type="entry name" value="WAP"/>
    <property type="match status" value="2"/>
</dbReference>
<dbReference type="GO" id="GO:0019731">
    <property type="term" value="P:antibacterial humoral response"/>
    <property type="evidence" value="ECO:0007669"/>
    <property type="project" value="TreeGrafter"/>
</dbReference>
<dbReference type="EMBL" id="QXTE01000198">
    <property type="protein sequence ID" value="TFK02213.1"/>
    <property type="molecule type" value="Genomic_DNA"/>
</dbReference>
<organism evidence="7 8">
    <name type="scientific">Platysternon megacephalum</name>
    <name type="common">big-headed turtle</name>
    <dbReference type="NCBI Taxonomy" id="55544"/>
    <lineage>
        <taxon>Eukaryota</taxon>
        <taxon>Metazoa</taxon>
        <taxon>Chordata</taxon>
        <taxon>Craniata</taxon>
        <taxon>Vertebrata</taxon>
        <taxon>Euteleostomi</taxon>
        <taxon>Archelosauria</taxon>
        <taxon>Testudinata</taxon>
        <taxon>Testudines</taxon>
        <taxon>Cryptodira</taxon>
        <taxon>Durocryptodira</taxon>
        <taxon>Testudinoidea</taxon>
        <taxon>Platysternidae</taxon>
        <taxon>Platysternon</taxon>
    </lineage>
</organism>
<evidence type="ECO:0000256" key="4">
    <source>
        <dbReference type="ARBA" id="ARBA00022737"/>
    </source>
</evidence>
<dbReference type="InterPro" id="IPR008197">
    <property type="entry name" value="WAP_dom"/>
</dbReference>